<organism evidence="1 2">
    <name type="scientific">Panagrolaimus davidi</name>
    <dbReference type="NCBI Taxonomy" id="227884"/>
    <lineage>
        <taxon>Eukaryota</taxon>
        <taxon>Metazoa</taxon>
        <taxon>Ecdysozoa</taxon>
        <taxon>Nematoda</taxon>
        <taxon>Chromadorea</taxon>
        <taxon>Rhabditida</taxon>
        <taxon>Tylenchina</taxon>
        <taxon>Panagrolaimomorpha</taxon>
        <taxon>Panagrolaimoidea</taxon>
        <taxon>Panagrolaimidae</taxon>
        <taxon>Panagrolaimus</taxon>
    </lineage>
</organism>
<keyword evidence="1" id="KW-1185">Reference proteome</keyword>
<sequence length="309" mass="35226">MLSVYKKYDIQFLMISNFTVDTTFTNESATSYCVSEEICTSDFSTPFEIQIKNTTINIIALFPSRSYKLFDISVDDESFYEEDGHLFDLSNKKCLIKFNNETNEETSVRYCCTNFKPAPIAPTNSPKCKKFQSRTSILDMENNFKVIGTSTMTFKLNENDVTGSGTVIGSNEHDYIATYYIGDSICEGHAESSNITCSNPLTLPNGDSLTLIRVLFMEEDNIFNKYDYSFDGMVGRILIRNGQTLMEEGKSFTTTNNCFYINYKSDANPTTQTPYRQSFPFSPDVNTHLRKNPKTGNGLEKLYQSRKYF</sequence>
<evidence type="ECO:0000313" key="1">
    <source>
        <dbReference type="Proteomes" id="UP000887578"/>
    </source>
</evidence>
<reference evidence="2" key="1">
    <citation type="submission" date="2022-11" db="UniProtKB">
        <authorList>
            <consortium name="WormBaseParasite"/>
        </authorList>
    </citation>
    <scope>IDENTIFICATION</scope>
</reference>
<proteinExistence type="predicted"/>
<dbReference type="AlphaFoldDB" id="A0A914QTV6"/>
<dbReference type="WBParaSite" id="PDA_v2.g30980.t1">
    <property type="protein sequence ID" value="PDA_v2.g30980.t1"/>
    <property type="gene ID" value="PDA_v2.g30980"/>
</dbReference>
<accession>A0A914QTV6</accession>
<dbReference type="Proteomes" id="UP000887578">
    <property type="component" value="Unplaced"/>
</dbReference>
<evidence type="ECO:0000313" key="2">
    <source>
        <dbReference type="WBParaSite" id="PDA_v2.g30980.t1"/>
    </source>
</evidence>
<name>A0A914QTV6_9BILA</name>
<protein>
    <submittedName>
        <fullName evidence="2">Uncharacterized protein</fullName>
    </submittedName>
</protein>